<accession>A0A4S4C5L1</accession>
<dbReference type="EMBL" id="SSNT01000001">
    <property type="protein sequence ID" value="THF83128.1"/>
    <property type="molecule type" value="Genomic_DNA"/>
</dbReference>
<dbReference type="AlphaFoldDB" id="A0A4S4C5L1"/>
<evidence type="ECO:0000259" key="1">
    <source>
        <dbReference type="Pfam" id="PF13530"/>
    </source>
</evidence>
<dbReference type="SUPFAM" id="SSF55718">
    <property type="entry name" value="SCP-like"/>
    <property type="match status" value="1"/>
</dbReference>
<dbReference type="InterPro" id="IPR036527">
    <property type="entry name" value="SCP2_sterol-bd_dom_sf"/>
</dbReference>
<protein>
    <recommendedName>
        <fullName evidence="1">Enhanced intracellular survival protein domain-containing protein</fullName>
    </recommendedName>
</protein>
<sequence length="51" mass="5796">MEIGTLTSVLLGYSDPSLLYQYRKIQGDVDQLTLLQKLISPSRASILFDFF</sequence>
<organism evidence="2 3">
    <name type="scientific">Metabacillus sediminilitoris</name>
    <dbReference type="NCBI Taxonomy" id="2567941"/>
    <lineage>
        <taxon>Bacteria</taxon>
        <taxon>Bacillati</taxon>
        <taxon>Bacillota</taxon>
        <taxon>Bacilli</taxon>
        <taxon>Bacillales</taxon>
        <taxon>Bacillaceae</taxon>
        <taxon>Metabacillus</taxon>
    </lineage>
</organism>
<evidence type="ECO:0000313" key="2">
    <source>
        <dbReference type="EMBL" id="THF83128.1"/>
    </source>
</evidence>
<dbReference type="Proteomes" id="UP000310334">
    <property type="component" value="Unassembled WGS sequence"/>
</dbReference>
<evidence type="ECO:0000313" key="3">
    <source>
        <dbReference type="Proteomes" id="UP000310334"/>
    </source>
</evidence>
<name>A0A4S4C5L1_9BACI</name>
<dbReference type="Pfam" id="PF13530">
    <property type="entry name" value="SCP2_2"/>
    <property type="match status" value="1"/>
</dbReference>
<keyword evidence="3" id="KW-1185">Reference proteome</keyword>
<reference evidence="2 3" key="1">
    <citation type="submission" date="2019-04" db="EMBL/GenBank/DDBJ databases">
        <title>Bacillus sediminilitoris sp. nov., isolated from a tidal flat sediment on the East China Sea.</title>
        <authorList>
            <person name="Wei Y."/>
            <person name="Mao H."/>
            <person name="Fang J."/>
        </authorList>
    </citation>
    <scope>NUCLEOTIDE SEQUENCE [LARGE SCALE GENOMIC DNA]</scope>
    <source>
        <strain evidence="2 3">DSL-17</strain>
    </source>
</reference>
<feature type="domain" description="Enhanced intracellular survival protein" evidence="1">
    <location>
        <begin position="1"/>
        <end position="44"/>
    </location>
</feature>
<comment type="caution">
    <text evidence="2">The sequence shown here is derived from an EMBL/GenBank/DDBJ whole genome shotgun (WGS) entry which is preliminary data.</text>
</comment>
<gene>
    <name evidence="2" type="ORF">E6W99_01810</name>
</gene>
<dbReference type="Gene3D" id="3.30.1050.10">
    <property type="entry name" value="SCP2 sterol-binding domain"/>
    <property type="match status" value="1"/>
</dbReference>
<proteinExistence type="predicted"/>
<dbReference type="InterPro" id="IPR025559">
    <property type="entry name" value="Eis_dom"/>
</dbReference>